<gene>
    <name evidence="5" type="primary">rplE</name>
    <name evidence="9" type="ORF">A2703_01650</name>
</gene>
<comment type="function">
    <text evidence="5">This is 1 of the proteins that bind and probably mediate the attachment of the 5S RNA into the large ribosomal subunit, where it forms part of the central protuberance. In the 70S ribosome it contacts protein S13 of the 30S subunit (bridge B1b), connecting the 2 subunits; this bridge is implicated in subunit movement. Contacts the P site tRNA; the 5S rRNA and some of its associated proteins might help stabilize positioning of ribosome-bound tRNAs.</text>
</comment>
<dbReference type="InterPro" id="IPR031310">
    <property type="entry name" value="Ribosomal_uL5_N"/>
</dbReference>
<dbReference type="PANTHER" id="PTHR11994">
    <property type="entry name" value="60S RIBOSOMAL PROTEIN L11-RELATED"/>
    <property type="match status" value="1"/>
</dbReference>
<evidence type="ECO:0000256" key="5">
    <source>
        <dbReference type="HAMAP-Rule" id="MF_01333"/>
    </source>
</evidence>
<dbReference type="InterPro" id="IPR002132">
    <property type="entry name" value="Ribosomal_uL5"/>
</dbReference>
<reference evidence="9 10" key="1">
    <citation type="journal article" date="2016" name="Nat. Commun.">
        <title>Thousands of microbial genomes shed light on interconnected biogeochemical processes in an aquifer system.</title>
        <authorList>
            <person name="Anantharaman K."/>
            <person name="Brown C.T."/>
            <person name="Hug L.A."/>
            <person name="Sharon I."/>
            <person name="Castelle C.J."/>
            <person name="Probst A.J."/>
            <person name="Thomas B.C."/>
            <person name="Singh A."/>
            <person name="Wilkins M.J."/>
            <person name="Karaoz U."/>
            <person name="Brodie E.L."/>
            <person name="Williams K.H."/>
            <person name="Hubbard S.S."/>
            <person name="Banfield J.F."/>
        </authorList>
    </citation>
    <scope>NUCLEOTIDE SEQUENCE [LARGE SCALE GENOMIC DNA]</scope>
</reference>
<organism evidence="9 10">
    <name type="scientific">Candidatus Collierbacteria bacterium RIFCSPHIGHO2_01_FULL_50_25</name>
    <dbReference type="NCBI Taxonomy" id="1817722"/>
    <lineage>
        <taxon>Bacteria</taxon>
        <taxon>Candidatus Collieribacteriota</taxon>
    </lineage>
</organism>
<protein>
    <recommendedName>
        <fullName evidence="4 5">Large ribosomal subunit protein uL5</fullName>
    </recommendedName>
</protein>
<dbReference type="GO" id="GO:0000049">
    <property type="term" value="F:tRNA binding"/>
    <property type="evidence" value="ECO:0007669"/>
    <property type="project" value="UniProtKB-UniRule"/>
</dbReference>
<evidence type="ECO:0000313" key="9">
    <source>
        <dbReference type="EMBL" id="OGD71657.1"/>
    </source>
</evidence>
<keyword evidence="3 5" id="KW-0687">Ribonucleoprotein</keyword>
<dbReference type="Pfam" id="PF00281">
    <property type="entry name" value="Ribosomal_L5"/>
    <property type="match status" value="1"/>
</dbReference>
<proteinExistence type="inferred from homology"/>
<dbReference type="PROSITE" id="PS00358">
    <property type="entry name" value="RIBOSOMAL_L5"/>
    <property type="match status" value="1"/>
</dbReference>
<dbReference type="AlphaFoldDB" id="A0A1F5EW93"/>
<dbReference type="GO" id="GO:0006412">
    <property type="term" value="P:translation"/>
    <property type="evidence" value="ECO:0007669"/>
    <property type="project" value="UniProtKB-UniRule"/>
</dbReference>
<dbReference type="InterPro" id="IPR031309">
    <property type="entry name" value="Ribosomal_uL5_C"/>
</dbReference>
<dbReference type="EMBL" id="MFAG01000026">
    <property type="protein sequence ID" value="OGD71657.1"/>
    <property type="molecule type" value="Genomic_DNA"/>
</dbReference>
<feature type="domain" description="Large ribosomal subunit protein uL5 C-terminal" evidence="8">
    <location>
        <begin position="86"/>
        <end position="178"/>
    </location>
</feature>
<evidence type="ECO:0000259" key="8">
    <source>
        <dbReference type="Pfam" id="PF00673"/>
    </source>
</evidence>
<evidence type="ECO:0000256" key="4">
    <source>
        <dbReference type="ARBA" id="ARBA00035245"/>
    </source>
</evidence>
<name>A0A1F5EW93_9BACT</name>
<comment type="caution">
    <text evidence="9">The sequence shown here is derived from an EMBL/GenBank/DDBJ whole genome shotgun (WGS) entry which is preliminary data.</text>
</comment>
<evidence type="ECO:0000259" key="7">
    <source>
        <dbReference type="Pfam" id="PF00281"/>
    </source>
</evidence>
<comment type="subunit">
    <text evidence="5">Part of the 50S ribosomal subunit; part of the 5S rRNA/L5/L18/L25 subcomplex. Contacts the 5S rRNA and the P site tRNA. Forms a bridge to the 30S subunit in the 70S ribosome.</text>
</comment>
<comment type="similarity">
    <text evidence="1 5 6">Belongs to the universal ribosomal protein uL5 family.</text>
</comment>
<evidence type="ECO:0000256" key="6">
    <source>
        <dbReference type="RuleBase" id="RU003930"/>
    </source>
</evidence>
<dbReference type="GO" id="GO:0005840">
    <property type="term" value="C:ribosome"/>
    <property type="evidence" value="ECO:0007669"/>
    <property type="project" value="UniProtKB-KW"/>
</dbReference>
<feature type="domain" description="Large ribosomal subunit protein uL5 N-terminal" evidence="7">
    <location>
        <begin position="25"/>
        <end position="81"/>
    </location>
</feature>
<keyword evidence="5" id="KW-0699">rRNA-binding</keyword>
<dbReference type="InterPro" id="IPR020929">
    <property type="entry name" value="Ribosomal_uL5_CS"/>
</dbReference>
<dbReference type="HAMAP" id="MF_01333_B">
    <property type="entry name" value="Ribosomal_uL5_B"/>
    <property type="match status" value="1"/>
</dbReference>
<dbReference type="PIRSF" id="PIRSF002161">
    <property type="entry name" value="Ribosomal_L5"/>
    <property type="match status" value="1"/>
</dbReference>
<keyword evidence="2 5" id="KW-0689">Ribosomal protein</keyword>
<dbReference type="GO" id="GO:0003735">
    <property type="term" value="F:structural constituent of ribosome"/>
    <property type="evidence" value="ECO:0007669"/>
    <property type="project" value="InterPro"/>
</dbReference>
<dbReference type="InterPro" id="IPR020930">
    <property type="entry name" value="Ribosomal_uL5_bac-type"/>
</dbReference>
<keyword evidence="5" id="KW-0820">tRNA-binding</keyword>
<dbReference type="SUPFAM" id="SSF55282">
    <property type="entry name" value="RL5-like"/>
    <property type="match status" value="1"/>
</dbReference>
<dbReference type="Pfam" id="PF00673">
    <property type="entry name" value="Ribosomal_L5_C"/>
    <property type="match status" value="1"/>
</dbReference>
<evidence type="ECO:0000313" key="10">
    <source>
        <dbReference type="Proteomes" id="UP000177979"/>
    </source>
</evidence>
<dbReference type="Proteomes" id="UP000177979">
    <property type="component" value="Unassembled WGS sequence"/>
</dbReference>
<dbReference type="STRING" id="1817722.A2703_01650"/>
<keyword evidence="5" id="KW-0694">RNA-binding</keyword>
<sequence length="181" mass="20563">MAQELKQLYLTKVREQLKDELKLKNVNAVPKLVKITLNTSSRDFKTDREFLTKTKSWLSTVTGQMPVETKSKQSIAAFNLRAGEVVGLKVTLRGDRAYDFLQKMINIILPRFRDFQGVSKTSFDKAGNFTIGLKEQIVFPEVEYDKIGRIQGLEITITTSASDRDTAFAYLKAMGMPFVKE</sequence>
<dbReference type="InterPro" id="IPR022803">
    <property type="entry name" value="Ribosomal_uL5_dom_sf"/>
</dbReference>
<accession>A0A1F5EW93</accession>
<dbReference type="GO" id="GO:0019843">
    <property type="term" value="F:rRNA binding"/>
    <property type="evidence" value="ECO:0007669"/>
    <property type="project" value="UniProtKB-UniRule"/>
</dbReference>
<evidence type="ECO:0000256" key="1">
    <source>
        <dbReference type="ARBA" id="ARBA00008553"/>
    </source>
</evidence>
<dbReference type="Gene3D" id="3.30.1440.10">
    <property type="match status" value="1"/>
</dbReference>
<dbReference type="GO" id="GO:1990904">
    <property type="term" value="C:ribonucleoprotein complex"/>
    <property type="evidence" value="ECO:0007669"/>
    <property type="project" value="UniProtKB-KW"/>
</dbReference>
<dbReference type="FunFam" id="3.30.1440.10:FF:000001">
    <property type="entry name" value="50S ribosomal protein L5"/>
    <property type="match status" value="1"/>
</dbReference>
<evidence type="ECO:0000256" key="3">
    <source>
        <dbReference type="ARBA" id="ARBA00023274"/>
    </source>
</evidence>
<dbReference type="NCBIfam" id="NF000585">
    <property type="entry name" value="PRK00010.1"/>
    <property type="match status" value="1"/>
</dbReference>
<evidence type="ECO:0000256" key="2">
    <source>
        <dbReference type="ARBA" id="ARBA00022980"/>
    </source>
</evidence>